<organism evidence="1 2">
    <name type="scientific">Pseudomonas azotoformans</name>
    <dbReference type="NCBI Taxonomy" id="47878"/>
    <lineage>
        <taxon>Bacteria</taxon>
        <taxon>Pseudomonadati</taxon>
        <taxon>Pseudomonadota</taxon>
        <taxon>Gammaproteobacteria</taxon>
        <taxon>Pseudomonadales</taxon>
        <taxon>Pseudomonadaceae</taxon>
        <taxon>Pseudomonas</taxon>
    </lineage>
</organism>
<name>A0A127I640_PSEAZ</name>
<protein>
    <recommendedName>
        <fullName evidence="3">Abi family protein</fullName>
    </recommendedName>
</protein>
<dbReference type="KEGG" id="pazo:AYR47_29340"/>
<dbReference type="Proteomes" id="UP000070516">
    <property type="component" value="Chromosome"/>
</dbReference>
<evidence type="ECO:0000313" key="2">
    <source>
        <dbReference type="Proteomes" id="UP000070516"/>
    </source>
</evidence>
<gene>
    <name evidence="1" type="ORF">AYR47_29340</name>
</gene>
<reference evidence="1 2" key="1">
    <citation type="submission" date="2016-02" db="EMBL/GenBank/DDBJ databases">
        <title>Complete genome sequence of Pseudomonas azotoformans S4.</title>
        <authorList>
            <person name="Fang Y."/>
            <person name="Wu L."/>
            <person name="Feng G."/>
        </authorList>
    </citation>
    <scope>NUCLEOTIDE SEQUENCE [LARGE SCALE GENOMIC DNA]</scope>
    <source>
        <strain evidence="1 2">S4</strain>
    </source>
</reference>
<dbReference type="RefSeq" id="WP_061449214.1">
    <property type="nucleotide sequence ID" value="NZ_CP014546.1"/>
</dbReference>
<dbReference type="EMBL" id="CP014546">
    <property type="protein sequence ID" value="AMN82163.1"/>
    <property type="molecule type" value="Genomic_DNA"/>
</dbReference>
<dbReference type="AlphaFoldDB" id="A0A127I640"/>
<evidence type="ECO:0000313" key="1">
    <source>
        <dbReference type="EMBL" id="AMN82163.1"/>
    </source>
</evidence>
<accession>A0A127I640</accession>
<sequence>MVWQTLEAKLSTPRMNRYLMGHQGNKEHAAAAYVHNMRIAESLVSIFHVLEVGLRNSIQREMVREYRRDDWYEAFKASTNPELRSSYQKVDDARTALMKRGVDPGPDDITAELSFGFWTSLFNRKAFPDVSKPLMKVFFYCPRNAKKADVIRSRLNNARDLRNRCFHHEPLLWQPLFALHRDITEVVQWIDPDLCAWLKSHDRLPTALVDWSHWREAAKRPATQPASNTQ</sequence>
<evidence type="ECO:0008006" key="3">
    <source>
        <dbReference type="Google" id="ProtNLM"/>
    </source>
</evidence>
<proteinExistence type="predicted"/>